<reference evidence="9 10" key="1">
    <citation type="submission" date="2019-02" db="EMBL/GenBank/DDBJ databases">
        <title>Bacterial novel species Emticicia sp. 17J42-9 isolated from soil.</title>
        <authorList>
            <person name="Jung H.-Y."/>
        </authorList>
    </citation>
    <scope>NUCLEOTIDE SEQUENCE [LARGE SCALE GENOMIC DNA]</scope>
    <source>
        <strain evidence="9 10">17J42-9</strain>
    </source>
</reference>
<dbReference type="PROSITE" id="PS51257">
    <property type="entry name" value="PROKAR_LIPOPROTEIN"/>
    <property type="match status" value="1"/>
</dbReference>
<dbReference type="PANTHER" id="PTHR12147:SF56">
    <property type="entry name" value="AMINOPEPTIDASE YDR415C-RELATED"/>
    <property type="match status" value="1"/>
</dbReference>
<dbReference type="Gene3D" id="3.50.30.30">
    <property type="match status" value="1"/>
</dbReference>
<dbReference type="Gene3D" id="3.40.630.10">
    <property type="entry name" value="Zn peptidases"/>
    <property type="match status" value="1"/>
</dbReference>
<evidence type="ECO:0000313" key="10">
    <source>
        <dbReference type="Proteomes" id="UP000293162"/>
    </source>
</evidence>
<dbReference type="OrthoDB" id="1521787at2"/>
<keyword evidence="2" id="KW-0645">Protease</keyword>
<sequence length="550" mass="60940">MQKILSFSLVILTALFFTACSKSESSFDEQDGISSFNKDSLTQHIITLASDEFQGRRPFTVGETKTVEYLTQTLKNMGVEPGNGNEYFQKVPMVEITPTCDPTMKITSAKGSFTLNNMSDYVIWTENTDSVISLNNEEIIFAGFGVVAPEYNWNDYAGLDVKGKVVLVMVNDPGFSSGDSTLFKGKEMTYYGRWTYKFEEAARQGAKGCLIVHNEAAASYGFSVVQNSWGKSQQHLDTRSSKEYRCPVEGWITEPAAKKLLNTVPNGESLLAKANQKGFKSVSLGLKVSTSMKVKAVFNESKNVIGKITGTTHPKEYIIYTAHWDHFGIGKPDAKGDSIYNGALDNASGTAAILEVARAFKSMKNKPERSIVFLFVTGEEQGLLGSAYYAQNPVYPVDETVANLNIDVINNFGPTKDVSIAGEGQSELEDYLKQELEKKGRYIAPEAHPEAGHYFRSDHFSFAKVGVPALTTGSGIDAIPQGKEYGQKQQEAYNDSFYHQTTDQYDASTWKLEGGIEDTILLFQIGKRLAFETTWPQWKEGSEFKALRKK</sequence>
<keyword evidence="1" id="KW-0031">Aminopeptidase</keyword>
<organism evidence="9 10">
    <name type="scientific">Emticicia agri</name>
    <dbReference type="NCBI Taxonomy" id="2492393"/>
    <lineage>
        <taxon>Bacteria</taxon>
        <taxon>Pseudomonadati</taxon>
        <taxon>Bacteroidota</taxon>
        <taxon>Cytophagia</taxon>
        <taxon>Cytophagales</taxon>
        <taxon>Leadbetterellaceae</taxon>
        <taxon>Emticicia</taxon>
    </lineage>
</organism>
<comment type="caution">
    <text evidence="9">The sequence shown here is derived from an EMBL/GenBank/DDBJ whole genome shotgun (WGS) entry which is preliminary data.</text>
</comment>
<dbReference type="InterPro" id="IPR007484">
    <property type="entry name" value="Peptidase_M28"/>
</dbReference>
<evidence type="ECO:0000256" key="3">
    <source>
        <dbReference type="ARBA" id="ARBA00022723"/>
    </source>
</evidence>
<evidence type="ECO:0000256" key="2">
    <source>
        <dbReference type="ARBA" id="ARBA00022670"/>
    </source>
</evidence>
<dbReference type="PANTHER" id="PTHR12147">
    <property type="entry name" value="METALLOPEPTIDASE M28 FAMILY MEMBER"/>
    <property type="match status" value="1"/>
</dbReference>
<feature type="domain" description="Peptidase M28" evidence="8">
    <location>
        <begin position="303"/>
        <end position="522"/>
    </location>
</feature>
<dbReference type="CDD" id="cd05660">
    <property type="entry name" value="M28_like_PA"/>
    <property type="match status" value="1"/>
</dbReference>
<feature type="chain" id="PRO_5020772665" evidence="7">
    <location>
        <begin position="20"/>
        <end position="550"/>
    </location>
</feature>
<dbReference type="EMBL" id="SEWF01000007">
    <property type="protein sequence ID" value="RYU96486.1"/>
    <property type="molecule type" value="Genomic_DNA"/>
</dbReference>
<dbReference type="GO" id="GO:0004177">
    <property type="term" value="F:aminopeptidase activity"/>
    <property type="evidence" value="ECO:0007669"/>
    <property type="project" value="UniProtKB-KW"/>
</dbReference>
<evidence type="ECO:0000256" key="5">
    <source>
        <dbReference type="ARBA" id="ARBA00022801"/>
    </source>
</evidence>
<keyword evidence="5 9" id="KW-0378">Hydrolase</keyword>
<dbReference type="GO" id="GO:0006508">
    <property type="term" value="P:proteolysis"/>
    <property type="evidence" value="ECO:0007669"/>
    <property type="project" value="UniProtKB-KW"/>
</dbReference>
<accession>A0A4Q5M2B3</accession>
<dbReference type="AlphaFoldDB" id="A0A4Q5M2B3"/>
<dbReference type="GO" id="GO:0008235">
    <property type="term" value="F:metalloexopeptidase activity"/>
    <property type="evidence" value="ECO:0007669"/>
    <property type="project" value="InterPro"/>
</dbReference>
<dbReference type="GO" id="GO:0046872">
    <property type="term" value="F:metal ion binding"/>
    <property type="evidence" value="ECO:0007669"/>
    <property type="project" value="UniProtKB-KW"/>
</dbReference>
<dbReference type="SUPFAM" id="SSF53187">
    <property type="entry name" value="Zn-dependent exopeptidases"/>
    <property type="match status" value="1"/>
</dbReference>
<keyword evidence="3" id="KW-0479">Metal-binding</keyword>
<evidence type="ECO:0000256" key="1">
    <source>
        <dbReference type="ARBA" id="ARBA00022438"/>
    </source>
</evidence>
<dbReference type="InterPro" id="IPR045175">
    <property type="entry name" value="M28_fam"/>
</dbReference>
<gene>
    <name evidence="9" type="ORF">EWM59_06640</name>
</gene>
<evidence type="ECO:0000259" key="8">
    <source>
        <dbReference type="Pfam" id="PF04389"/>
    </source>
</evidence>
<keyword evidence="10" id="KW-1185">Reference proteome</keyword>
<evidence type="ECO:0000256" key="4">
    <source>
        <dbReference type="ARBA" id="ARBA00022729"/>
    </source>
</evidence>
<dbReference type="FunFam" id="3.40.630.10:FF:000088">
    <property type="entry name" value="Peptidase M20"/>
    <property type="match status" value="1"/>
</dbReference>
<dbReference type="RefSeq" id="WP_130020161.1">
    <property type="nucleotide sequence ID" value="NZ_SEWF01000007.1"/>
</dbReference>
<evidence type="ECO:0000313" key="9">
    <source>
        <dbReference type="EMBL" id="RYU96486.1"/>
    </source>
</evidence>
<name>A0A4Q5M2B3_9BACT</name>
<protein>
    <submittedName>
        <fullName evidence="9">M20/M25/M40 family metallo-hydrolase</fullName>
    </submittedName>
</protein>
<feature type="signal peptide" evidence="7">
    <location>
        <begin position="1"/>
        <end position="19"/>
    </location>
</feature>
<dbReference type="SUPFAM" id="SSF52025">
    <property type="entry name" value="PA domain"/>
    <property type="match status" value="1"/>
</dbReference>
<keyword evidence="4 7" id="KW-0732">Signal</keyword>
<evidence type="ECO:0000256" key="7">
    <source>
        <dbReference type="SAM" id="SignalP"/>
    </source>
</evidence>
<evidence type="ECO:0000256" key="6">
    <source>
        <dbReference type="ARBA" id="ARBA00022833"/>
    </source>
</evidence>
<proteinExistence type="predicted"/>
<dbReference type="InterPro" id="IPR046450">
    <property type="entry name" value="PA_dom_sf"/>
</dbReference>
<keyword evidence="6" id="KW-0862">Zinc</keyword>
<dbReference type="Proteomes" id="UP000293162">
    <property type="component" value="Unassembled WGS sequence"/>
</dbReference>
<dbReference type="Pfam" id="PF04389">
    <property type="entry name" value="Peptidase_M28"/>
    <property type="match status" value="1"/>
</dbReference>